<keyword evidence="4" id="KW-0963">Cytoplasm</keyword>
<feature type="repeat" description="WD" evidence="9">
    <location>
        <begin position="558"/>
        <end position="590"/>
    </location>
</feature>
<evidence type="ECO:0000256" key="4">
    <source>
        <dbReference type="ARBA" id="ARBA00022490"/>
    </source>
</evidence>
<accession>A0A8T0BDQ5</accession>
<feature type="repeat" description="WD" evidence="9">
    <location>
        <begin position="1680"/>
        <end position="1714"/>
    </location>
</feature>
<gene>
    <name evidence="13" type="ORF">HF521_022367</name>
</gene>
<dbReference type="FunFam" id="2.130.10.10:FF:000024">
    <property type="entry name" value="Putative echinoderm microtubule-associated protein-like 6"/>
    <property type="match status" value="1"/>
</dbReference>
<dbReference type="PANTHER" id="PTHR13720">
    <property type="entry name" value="WD-40 REPEAT PROTEIN"/>
    <property type="match status" value="1"/>
</dbReference>
<evidence type="ECO:0000256" key="6">
    <source>
        <dbReference type="ARBA" id="ARBA00022701"/>
    </source>
</evidence>
<evidence type="ECO:0000259" key="12">
    <source>
        <dbReference type="Pfam" id="PF23414"/>
    </source>
</evidence>
<evidence type="ECO:0000313" key="13">
    <source>
        <dbReference type="EMBL" id="KAF7703360.1"/>
    </source>
</evidence>
<evidence type="ECO:0000259" key="11">
    <source>
        <dbReference type="Pfam" id="PF23409"/>
    </source>
</evidence>
<comment type="caution">
    <text evidence="13">The sequence shown here is derived from an EMBL/GenBank/DDBJ whole genome shotgun (WGS) entry which is preliminary data.</text>
</comment>
<dbReference type="PANTHER" id="PTHR13720:SF52">
    <property type="entry name" value="ECHINODERM MICROTUBULE-ASSOCIATED PROTEIN-LIKE 6"/>
    <property type="match status" value="1"/>
</dbReference>
<evidence type="ECO:0000256" key="10">
    <source>
        <dbReference type="SAM" id="MobiDB-lite"/>
    </source>
</evidence>
<dbReference type="InterPro" id="IPR011047">
    <property type="entry name" value="Quinoprotein_ADH-like_sf"/>
</dbReference>
<dbReference type="PROSITE" id="PS50294">
    <property type="entry name" value="WD_REPEATS_REGION"/>
    <property type="match status" value="2"/>
</dbReference>
<dbReference type="EMBL" id="JABFDY010000009">
    <property type="protein sequence ID" value="KAF7703360.1"/>
    <property type="molecule type" value="Genomic_DNA"/>
</dbReference>
<dbReference type="Proteomes" id="UP000606274">
    <property type="component" value="Unassembled WGS sequence"/>
</dbReference>
<dbReference type="InterPro" id="IPR055442">
    <property type="entry name" value="Beta-prop_EML-like_2nd"/>
</dbReference>
<comment type="subcellular location">
    <subcellularLocation>
        <location evidence="2">Cytoplasm</location>
        <location evidence="2">Cytoskeleton</location>
    </subcellularLocation>
</comment>
<dbReference type="FunFam" id="2.130.10.10:FF:000042">
    <property type="entry name" value="echinoderm microtubule-associated protein-like 6 isoform X1"/>
    <property type="match status" value="1"/>
</dbReference>
<feature type="domain" description="EML-like first beta-propeller" evidence="11">
    <location>
        <begin position="1396"/>
        <end position="1660"/>
    </location>
</feature>
<proteinExistence type="inferred from homology"/>
<dbReference type="InterPro" id="IPR036322">
    <property type="entry name" value="WD40_repeat_dom_sf"/>
</dbReference>
<feature type="repeat" description="WD" evidence="9">
    <location>
        <begin position="1912"/>
        <end position="1947"/>
    </location>
</feature>
<evidence type="ECO:0000256" key="3">
    <source>
        <dbReference type="ARBA" id="ARBA00006489"/>
    </source>
</evidence>
<dbReference type="Gene3D" id="2.130.10.10">
    <property type="entry name" value="YVTN repeat-like/Quinoprotein amine dehydrogenase"/>
    <property type="match status" value="6"/>
</dbReference>
<feature type="domain" description="EML-like second beta-propeller" evidence="12">
    <location>
        <begin position="328"/>
        <end position="591"/>
    </location>
</feature>
<dbReference type="Pfam" id="PF23409">
    <property type="entry name" value="Beta-prop_EML"/>
    <property type="match status" value="3"/>
</dbReference>
<dbReference type="FunFam" id="2.130.10.10:FF:000037">
    <property type="entry name" value="Putative echinoderm microtubule-associated protein-like 6"/>
    <property type="match status" value="1"/>
</dbReference>
<dbReference type="GO" id="GO:0008017">
    <property type="term" value="F:microtubule binding"/>
    <property type="evidence" value="ECO:0007669"/>
    <property type="project" value="TreeGrafter"/>
</dbReference>
<dbReference type="InterPro" id="IPR050630">
    <property type="entry name" value="WD_repeat_EMAP"/>
</dbReference>
<dbReference type="Pfam" id="PF23414">
    <property type="entry name" value="Beta-prop_EML_2"/>
    <property type="match status" value="3"/>
</dbReference>
<name>A0A8T0BDQ5_SILME</name>
<keyword evidence="8" id="KW-0206">Cytoskeleton</keyword>
<evidence type="ECO:0000256" key="9">
    <source>
        <dbReference type="PROSITE-ProRule" id="PRU00221"/>
    </source>
</evidence>
<sequence>MADKTAPRCQLRLEWVHGYRGHQCRNNLYYTAGKEIVYFVAGVGVVYNTRDHTQKFYLGHNDDIISLALHPDKIQVATGQVGKDPYICVWDSYTLITVSILRDVHTHGVACLAFDADGQRLVSVGLDAKNTVSVWDWKKGRVLATATGHSDRIFDISWDPFLPHRLVSCGVKHIKFWTLCGNALTPKRGIFGKTGDLQTILCLATAKEEVTYSGALNGDIYVWKGLNLVRTIQAAHGAGIFSMHSCEEGFATGGRDGCVRLWDVDFKPITKIDLKEAEQGYKGLSIRSVCWKADRILAGTQDSEIFEVMVRDRDKPLLVMQGHSEGELWALDLHPKQPIAVTGSDDRSVRLWSLSDHTLIARCNMEEAVRSVCFNNDGSQLALGMKDGSFTVLRVRDMTEVVHIKDRKEVIHELKFSPDGSYLAVGSNDGLVDIYAVAQRYKKVGECNKSSCFITHLDWSVDSRFLQTNDGAGERLFYRMPAGKFLPKDEAKGIHWMTWTSVLGPEVNGIWPKYANVNDINSVDANYSNAVLVTGDDFGLVKLFRFPCLKKAAKFKKYIGHSAHVTNVRWSHDLQWVVSTGGADHSVFQWRFLPEGVMNGVLEPLLQEGYADSNSGESDSDLSDVPELDSDIEQEAQMNYERQVYKEDLPQLKKKLVGSLKRQKAPDEGLRLQFVHGYRGCDCRNNLFYTQAGEVVYHVAAVAVVYNRQQHSQRFYLGHDDDILSLTAHPLKDYVATGQVGRDPAIHVWDVQTLKCLSVLRGQHQKGVCALEFTADGKNLLSVGIDESHCIVIWDWKKGEKLAKAKGHKDKIFVVKGNPFRMDKLVTVGVKHIKFWQHTGGGLTFRRGIFGNLGKQETMMSACYGRSEDLVFSGATTGDVYIWKDTTLIKTLKAHDGPVFAMCSLDKGFVTGGKDGIVELWDDMFERCLKTYAIKRAALSPSSKGLLLEDNPSMRAITLGHGHILVGTKNGEILEIDKSGPMTLLVQGHMEGEVWGLAAHPLLPICATVSEDKTLRIWELSANHRMVAVRKLKKGGRCCAFSPDGKALAVGLNDGSFLVVNADTLEDMVTFHHRKEIISDLKFSQDAGKYLAVASHDSFVDIYNVLTSKRVGICKGATSYITHIDWDTRGKLLQVNTGAKEQLFFEAPRGRRQNISNAEFEKVEWATWTSVLGTTCEGIWPTLSFVNASSLTKDRKLLATGDDFGFIKLFSFPCKGQFAKFKKYVGHSANVTNVRWSNDDTTLLSVGGADTALMIWAREGIGPRESKAVDSEESDDDAEEDGGYDSDVAREKNMDYTTKIYAVSIREMTGVKPHQQQKEILVDERPPVSRAAPLPEKLVKNNITKKKKLVEELVLDHVFGYRGFDCRNNLHYLNDGADIIFHTAAAAVIQNLSAGTQSFYLEHTDDILCLTVNQHPKYQNVIATGQIGLAPSIHVWDAMSKQTLSVLRCSHAKGVGYVNFSATGKLLLSLGVDPEHTITVWRWQEGTKVSSKAGHSDRVFVVEFRPDSDTQFVSVGIKHIKFWTLVGGSLLYKKGVIGAVEEARMQTMLSVAFGANNLTFTGAINGDVYVWRDHFLVRVVAKAHTGPVFTMYTTLRDGLIVTGGKERPTKEGGAVKLWDQEMKRCRAFQLETGLPVESVRSVCRGKGKILVGTKDGEIIEVGEKNAASNTLINGHTQGRIWGLATHPCKDLFISASDDGSIRIWDVADKKLLNKVSLGHPAKCTAFSANGEMVSIGMENGEFIVLLVNSLTVWGKKRDRNVSIQDIRFSPDNRLLAVGSVESTVDFYDLTLGPALNRIGYCKDIPGFVIQLDFSADSKFIAVSTGSYKRQVHEVPSGKIVTDSVADRITWATWTSVLGDEVLGVWPRNADKADVNCVCVSHAGLNVVTGDDFGLVKLFDFPCSEKFAKHKRYFGHSAHVTNIRFSYDDKYVISVGGNDCSVFVWRCL</sequence>
<comment type="function">
    <text evidence="1">May modify the assembly dynamics of microtubules, such that microtubules are slightly longer, but more dynamic.</text>
</comment>
<dbReference type="InterPro" id="IPR001680">
    <property type="entry name" value="WD40_rpt"/>
</dbReference>
<dbReference type="FunFam" id="2.130.10.10:FF:000035">
    <property type="entry name" value="Putative echinoderm microtubule-associated protein-like 6"/>
    <property type="match status" value="1"/>
</dbReference>
<feature type="domain" description="EML-like first beta-propeller" evidence="11">
    <location>
        <begin position="53"/>
        <end position="307"/>
    </location>
</feature>
<keyword evidence="14" id="KW-1185">Reference proteome</keyword>
<feature type="region of interest" description="Disordered" evidence="10">
    <location>
        <begin position="1264"/>
        <end position="1288"/>
    </location>
</feature>
<dbReference type="PROSITE" id="PS50082">
    <property type="entry name" value="WD_REPEATS_2"/>
    <property type="match status" value="7"/>
</dbReference>
<feature type="compositionally biased region" description="Acidic residues" evidence="10">
    <location>
        <begin position="1271"/>
        <end position="1284"/>
    </location>
</feature>
<evidence type="ECO:0000256" key="8">
    <source>
        <dbReference type="ARBA" id="ARBA00023212"/>
    </source>
</evidence>
<evidence type="ECO:0008006" key="15">
    <source>
        <dbReference type="Google" id="ProtNLM"/>
    </source>
</evidence>
<feature type="domain" description="EML-like second beta-propeller" evidence="12">
    <location>
        <begin position="1680"/>
        <end position="1946"/>
    </location>
</feature>
<feature type="repeat" description="WD" evidence="9">
    <location>
        <begin position="404"/>
        <end position="435"/>
    </location>
</feature>
<dbReference type="GO" id="GO:0005874">
    <property type="term" value="C:microtubule"/>
    <property type="evidence" value="ECO:0007669"/>
    <property type="project" value="UniProtKB-KW"/>
</dbReference>
<evidence type="ECO:0000256" key="5">
    <source>
        <dbReference type="ARBA" id="ARBA00022574"/>
    </source>
</evidence>
<evidence type="ECO:0000256" key="2">
    <source>
        <dbReference type="ARBA" id="ARBA00004245"/>
    </source>
</evidence>
<keyword evidence="6" id="KW-0493">Microtubule</keyword>
<dbReference type="InterPro" id="IPR015943">
    <property type="entry name" value="WD40/YVTN_repeat-like_dom_sf"/>
</dbReference>
<feature type="repeat" description="WD" evidence="9">
    <location>
        <begin position="250"/>
        <end position="265"/>
    </location>
</feature>
<dbReference type="SUPFAM" id="SSF50998">
    <property type="entry name" value="Quinoprotein alcohol dehydrogenase-like"/>
    <property type="match status" value="1"/>
</dbReference>
<feature type="domain" description="EML-like first beta-propeller" evidence="11">
    <location>
        <begin position="712"/>
        <end position="975"/>
    </location>
</feature>
<keyword evidence="5 9" id="KW-0853">WD repeat</keyword>
<feature type="domain" description="EML-like second beta-propeller" evidence="12">
    <location>
        <begin position="994"/>
        <end position="1256"/>
    </location>
</feature>
<evidence type="ECO:0000256" key="7">
    <source>
        <dbReference type="ARBA" id="ARBA00022737"/>
    </source>
</evidence>
<dbReference type="SMART" id="SM00320">
    <property type="entry name" value="WD40"/>
    <property type="match status" value="28"/>
</dbReference>
<keyword evidence="7" id="KW-0677">Repeat</keyword>
<evidence type="ECO:0000256" key="1">
    <source>
        <dbReference type="ARBA" id="ARBA00003210"/>
    </source>
</evidence>
<feature type="repeat" description="WD" evidence="9">
    <location>
        <begin position="330"/>
        <end position="362"/>
    </location>
</feature>
<evidence type="ECO:0000313" key="14">
    <source>
        <dbReference type="Proteomes" id="UP000606274"/>
    </source>
</evidence>
<dbReference type="FunFam" id="2.130.10.10:FF:000040">
    <property type="entry name" value="echinoderm microtubule-associated protein-like 6 isoform X1"/>
    <property type="match status" value="1"/>
</dbReference>
<dbReference type="InterPro" id="IPR005108">
    <property type="entry name" value="HELP"/>
</dbReference>
<comment type="similarity">
    <text evidence="3">Belongs to the WD repeat EMAP family.</text>
</comment>
<dbReference type="Pfam" id="PF03451">
    <property type="entry name" value="HELP"/>
    <property type="match status" value="3"/>
</dbReference>
<reference evidence="13" key="1">
    <citation type="submission" date="2020-08" db="EMBL/GenBank/DDBJ databases">
        <title>Chromosome-level assembly of Southern catfish (Silurus meridionalis) provides insights into visual adaptation to the nocturnal and benthic lifestyles.</title>
        <authorList>
            <person name="Zhang Y."/>
            <person name="Wang D."/>
            <person name="Peng Z."/>
        </authorList>
    </citation>
    <scope>NUCLEOTIDE SEQUENCE</scope>
    <source>
        <strain evidence="13">SWU-2019-XX</strain>
        <tissue evidence="13">Muscle</tissue>
    </source>
</reference>
<dbReference type="FunFam" id="2.130.10.10:FF:000044">
    <property type="entry name" value="echinoderm microtubule-associated protein-like 6 isoform X1"/>
    <property type="match status" value="1"/>
</dbReference>
<protein>
    <recommendedName>
        <fullName evidence="15">Echinoderm microtubule-associated protein-like 6</fullName>
    </recommendedName>
</protein>
<dbReference type="InterPro" id="IPR055439">
    <property type="entry name" value="Beta-prop_EML_1st"/>
</dbReference>
<dbReference type="SUPFAM" id="SSF50978">
    <property type="entry name" value="WD40 repeat-like"/>
    <property type="match status" value="5"/>
</dbReference>
<feature type="repeat" description="WD" evidence="9">
    <location>
        <begin position="1224"/>
        <end position="1256"/>
    </location>
</feature>
<organism evidence="13 14">
    <name type="scientific">Silurus meridionalis</name>
    <name type="common">Southern catfish</name>
    <name type="synonym">Silurus soldatovi meridionalis</name>
    <dbReference type="NCBI Taxonomy" id="175797"/>
    <lineage>
        <taxon>Eukaryota</taxon>
        <taxon>Metazoa</taxon>
        <taxon>Chordata</taxon>
        <taxon>Craniata</taxon>
        <taxon>Vertebrata</taxon>
        <taxon>Euteleostomi</taxon>
        <taxon>Actinopterygii</taxon>
        <taxon>Neopterygii</taxon>
        <taxon>Teleostei</taxon>
        <taxon>Ostariophysi</taxon>
        <taxon>Siluriformes</taxon>
        <taxon>Siluridae</taxon>
        <taxon>Silurus</taxon>
    </lineage>
</organism>